<keyword evidence="2" id="KW-1185">Reference proteome</keyword>
<accession>A0AAU9JMF3</accession>
<dbReference type="EMBL" id="CAJZBQ010000041">
    <property type="protein sequence ID" value="CAG9326790.1"/>
    <property type="molecule type" value="Genomic_DNA"/>
</dbReference>
<gene>
    <name evidence="1" type="ORF">BSTOLATCC_MIC42057</name>
</gene>
<evidence type="ECO:0000313" key="2">
    <source>
        <dbReference type="Proteomes" id="UP001162131"/>
    </source>
</evidence>
<proteinExistence type="predicted"/>
<sequence length="205" mass="22946">MLALPGPLFDIRQGVDIKGAHMIIDLNEAISGTGGSFWDSSIILAKFLEENNSLIENKITLELGAGIGITSIACKILGASRVIATDLGEVLIGARRNIERNSVTIDCVELDWFSPFRIDADIIISADVVWIRELIKPYVQTLRLQLTDTNYAILCNKIRSIPIHREFKAELKEAGIEIRKLKKEIDFRIWRLSLSSQIINSDNID</sequence>
<dbReference type="Gene3D" id="3.40.50.150">
    <property type="entry name" value="Vaccinia Virus protein VP39"/>
    <property type="match status" value="1"/>
</dbReference>
<comment type="caution">
    <text evidence="1">The sequence shown here is derived from an EMBL/GenBank/DDBJ whole genome shotgun (WGS) entry which is preliminary data.</text>
</comment>
<dbReference type="PANTHER" id="PTHR14614">
    <property type="entry name" value="HEPATOCELLULAR CARCINOMA-ASSOCIATED ANTIGEN"/>
    <property type="match status" value="1"/>
</dbReference>
<evidence type="ECO:0008006" key="3">
    <source>
        <dbReference type="Google" id="ProtNLM"/>
    </source>
</evidence>
<dbReference type="InterPro" id="IPR019410">
    <property type="entry name" value="Methyltransf_16"/>
</dbReference>
<dbReference type="Proteomes" id="UP001162131">
    <property type="component" value="Unassembled WGS sequence"/>
</dbReference>
<dbReference type="InterPro" id="IPR029063">
    <property type="entry name" value="SAM-dependent_MTases_sf"/>
</dbReference>
<evidence type="ECO:0000313" key="1">
    <source>
        <dbReference type="EMBL" id="CAG9326790.1"/>
    </source>
</evidence>
<organism evidence="1 2">
    <name type="scientific">Blepharisma stoltei</name>
    <dbReference type="NCBI Taxonomy" id="1481888"/>
    <lineage>
        <taxon>Eukaryota</taxon>
        <taxon>Sar</taxon>
        <taxon>Alveolata</taxon>
        <taxon>Ciliophora</taxon>
        <taxon>Postciliodesmatophora</taxon>
        <taxon>Heterotrichea</taxon>
        <taxon>Heterotrichida</taxon>
        <taxon>Blepharismidae</taxon>
        <taxon>Blepharisma</taxon>
    </lineage>
</organism>
<dbReference type="SUPFAM" id="SSF53335">
    <property type="entry name" value="S-adenosyl-L-methionine-dependent methyltransferases"/>
    <property type="match status" value="1"/>
</dbReference>
<dbReference type="AlphaFoldDB" id="A0AAU9JMF3"/>
<protein>
    <recommendedName>
        <fullName evidence="3">Methyltransferase</fullName>
    </recommendedName>
</protein>
<name>A0AAU9JMF3_9CILI</name>
<reference evidence="1" key="1">
    <citation type="submission" date="2021-09" db="EMBL/GenBank/DDBJ databases">
        <authorList>
            <consortium name="AG Swart"/>
            <person name="Singh M."/>
            <person name="Singh A."/>
            <person name="Seah K."/>
            <person name="Emmerich C."/>
        </authorList>
    </citation>
    <scope>NUCLEOTIDE SEQUENCE</scope>
    <source>
        <strain evidence="1">ATCC30299</strain>
    </source>
</reference>
<dbReference type="Pfam" id="PF10294">
    <property type="entry name" value="Methyltransf_16"/>
    <property type="match status" value="1"/>
</dbReference>